<reference evidence="1 2" key="1">
    <citation type="submission" date="2019-03" db="EMBL/GenBank/DDBJ databases">
        <title>Dyadobacter AR-3-6 sp. nov., isolated from arctic soil.</title>
        <authorList>
            <person name="Chaudhary D.K."/>
        </authorList>
    </citation>
    <scope>NUCLEOTIDE SEQUENCE [LARGE SCALE GENOMIC DNA]</scope>
    <source>
        <strain evidence="1 2">AR-3-6</strain>
    </source>
</reference>
<dbReference type="Pfam" id="PF01963">
    <property type="entry name" value="TraB_PrgY_gumN"/>
    <property type="match status" value="1"/>
</dbReference>
<organism evidence="1 2">
    <name type="scientific">Dyadobacter psychrotolerans</name>
    <dbReference type="NCBI Taxonomy" id="2541721"/>
    <lineage>
        <taxon>Bacteria</taxon>
        <taxon>Pseudomonadati</taxon>
        <taxon>Bacteroidota</taxon>
        <taxon>Cytophagia</taxon>
        <taxon>Cytophagales</taxon>
        <taxon>Spirosomataceae</taxon>
        <taxon>Dyadobacter</taxon>
    </lineage>
</organism>
<dbReference type="CDD" id="cd14789">
    <property type="entry name" value="Tiki"/>
    <property type="match status" value="1"/>
</dbReference>
<dbReference type="Proteomes" id="UP000294850">
    <property type="component" value="Unassembled WGS sequence"/>
</dbReference>
<dbReference type="EMBL" id="SMFL01000014">
    <property type="protein sequence ID" value="TDE10826.1"/>
    <property type="molecule type" value="Genomic_DNA"/>
</dbReference>
<comment type="caution">
    <text evidence="1">The sequence shown here is derived from an EMBL/GenBank/DDBJ whole genome shotgun (WGS) entry which is preliminary data.</text>
</comment>
<evidence type="ECO:0000313" key="1">
    <source>
        <dbReference type="EMBL" id="TDE10826.1"/>
    </source>
</evidence>
<dbReference type="RefSeq" id="WP_131961556.1">
    <property type="nucleotide sequence ID" value="NZ_SMFL01000014.1"/>
</dbReference>
<keyword evidence="2" id="KW-1185">Reference proteome</keyword>
<dbReference type="OrthoDB" id="9798714at2"/>
<sequence length="301" mass="34655">MKRTSLSILFLIFQPLASFSQNQPGCLLWEVSMPGSVHRSYLLGTFHEVNSTFFRSIPHAAEKLKQCKVLFVEQTAPDAHGGSQRKAVENLSMKKTWDVRLWNTLLNADQKTIFGNFIEKSQDSSWYRSSPLLLLLTLNRIYSQNFCDTTARSSNQTMDGYIENFAVENHLQTRSLDTDQMAIIENASNDNGSGRDLMYAEACSDLMDKMLRDDASQCSFMEDYRNFKLDYQFDTELKNINISSSFLLDRNKKWIQTLDQAFKDTSCFVAVGIRHLFYQEGLVRQLRQRGYSVEPVVPDRP</sequence>
<protein>
    <submittedName>
        <fullName evidence="1">TraB/GumN family protein</fullName>
    </submittedName>
</protein>
<proteinExistence type="predicted"/>
<name>A0A4R5DAX4_9BACT</name>
<dbReference type="AlphaFoldDB" id="A0A4R5DAX4"/>
<gene>
    <name evidence="1" type="ORF">E0F88_27520</name>
</gene>
<dbReference type="InterPro" id="IPR002816">
    <property type="entry name" value="TraB/PrgY/GumN_fam"/>
</dbReference>
<accession>A0A4R5DAX4</accession>
<evidence type="ECO:0000313" key="2">
    <source>
        <dbReference type="Proteomes" id="UP000294850"/>
    </source>
</evidence>